<dbReference type="SUPFAM" id="SSF55620">
    <property type="entry name" value="Tetrahydrobiopterin biosynthesis enzymes-like"/>
    <property type="match status" value="1"/>
</dbReference>
<dbReference type="Pfam" id="PF02152">
    <property type="entry name" value="FolB"/>
    <property type="match status" value="1"/>
</dbReference>
<evidence type="ECO:0000256" key="6">
    <source>
        <dbReference type="ARBA" id="ARBA00023235"/>
    </source>
</evidence>
<dbReference type="RefSeq" id="WP_171702443.1">
    <property type="nucleotide sequence ID" value="NZ_JABFHI010000003.1"/>
</dbReference>
<evidence type="ECO:0000256" key="7">
    <source>
        <dbReference type="ARBA" id="ARBA00023239"/>
    </source>
</evidence>
<evidence type="ECO:0000313" key="11">
    <source>
        <dbReference type="Proteomes" id="UP000588806"/>
    </source>
</evidence>
<dbReference type="SMART" id="SM00905">
    <property type="entry name" value="FolB"/>
    <property type="match status" value="1"/>
</dbReference>
<dbReference type="AlphaFoldDB" id="A0A7Y3TYA1"/>
<protein>
    <recommendedName>
        <fullName evidence="8">7,8-dihydroneopterin aldolase</fullName>
        <ecNumber evidence="8">4.1.2.25</ecNumber>
    </recommendedName>
</protein>
<keyword evidence="11" id="KW-1185">Reference proteome</keyword>
<dbReference type="EC" id="4.1.2.25" evidence="8"/>
<evidence type="ECO:0000256" key="1">
    <source>
        <dbReference type="ARBA" id="ARBA00000693"/>
    </source>
</evidence>
<evidence type="ECO:0000256" key="5">
    <source>
        <dbReference type="ARBA" id="ARBA00022909"/>
    </source>
</evidence>
<dbReference type="GO" id="GO:0004150">
    <property type="term" value="F:dihydroneopterin aldolase activity"/>
    <property type="evidence" value="ECO:0007669"/>
    <property type="project" value="UniProtKB-UniRule"/>
</dbReference>
<dbReference type="FunFam" id="3.30.1130.10:FF:000002">
    <property type="entry name" value="7,8-dihydroneopterin aldolase"/>
    <property type="match status" value="1"/>
</dbReference>
<evidence type="ECO:0000256" key="4">
    <source>
        <dbReference type="ARBA" id="ARBA00005708"/>
    </source>
</evidence>
<reference evidence="10 11" key="1">
    <citation type="submission" date="2020-05" db="EMBL/GenBank/DDBJ databases">
        <authorList>
            <person name="Ruan W."/>
            <person name="Jeon C.O."/>
            <person name="Chun B.H."/>
        </authorList>
    </citation>
    <scope>NUCLEOTIDE SEQUENCE [LARGE SCALE GENOMIC DNA]</scope>
    <source>
        <strain evidence="10 11">TBZ9</strain>
    </source>
</reference>
<dbReference type="GO" id="GO:0005737">
    <property type="term" value="C:cytoplasm"/>
    <property type="evidence" value="ECO:0007669"/>
    <property type="project" value="TreeGrafter"/>
</dbReference>
<comment type="pathway">
    <text evidence="3 8">Cofactor biosynthesis; tetrahydrofolate biosynthesis; 2-amino-4-hydroxy-6-hydroxymethyl-7,8-dihydropteridine diphosphate from 7,8-dihydroneopterin triphosphate: step 3/4.</text>
</comment>
<comment type="catalytic activity">
    <reaction evidence="1">
        <text>7,8-dihydroneopterin = 7,8-dihydromonapterin</text>
        <dbReference type="Rhea" id="RHEA:45328"/>
        <dbReference type="ChEBI" id="CHEBI:17001"/>
        <dbReference type="ChEBI" id="CHEBI:71175"/>
        <dbReference type="EC" id="5.1.99.8"/>
    </reaction>
</comment>
<dbReference type="EMBL" id="JABFHI010000003">
    <property type="protein sequence ID" value="NOG31990.1"/>
    <property type="molecule type" value="Genomic_DNA"/>
</dbReference>
<accession>A0A7Y3TYA1</accession>
<dbReference type="Proteomes" id="UP000588806">
    <property type="component" value="Unassembled WGS sequence"/>
</dbReference>
<feature type="domain" description="Dihydroneopterin aldolase/epimerase" evidence="9">
    <location>
        <begin position="4"/>
        <end position="114"/>
    </location>
</feature>
<comment type="caution">
    <text evidence="10">The sequence shown here is derived from an EMBL/GenBank/DDBJ whole genome shotgun (WGS) entry which is preliminary data.</text>
</comment>
<evidence type="ECO:0000256" key="2">
    <source>
        <dbReference type="ARBA" id="ARBA00001353"/>
    </source>
</evidence>
<dbReference type="PANTHER" id="PTHR42844:SF1">
    <property type="entry name" value="DIHYDRONEOPTERIN ALDOLASE 1-RELATED"/>
    <property type="match status" value="1"/>
</dbReference>
<keyword evidence="7 8" id="KW-0456">Lyase</keyword>
<evidence type="ECO:0000313" key="10">
    <source>
        <dbReference type="EMBL" id="NOG31990.1"/>
    </source>
</evidence>
<dbReference type="NCBIfam" id="TIGR00525">
    <property type="entry name" value="folB"/>
    <property type="match status" value="1"/>
</dbReference>
<proteinExistence type="inferred from homology"/>
<keyword evidence="5 8" id="KW-0289">Folate biosynthesis</keyword>
<dbReference type="NCBIfam" id="TIGR00526">
    <property type="entry name" value="folB_dom"/>
    <property type="match status" value="1"/>
</dbReference>
<dbReference type="Gene3D" id="3.30.1130.10">
    <property type="match status" value="1"/>
</dbReference>
<comment type="catalytic activity">
    <reaction evidence="2 8">
        <text>7,8-dihydroneopterin = 6-hydroxymethyl-7,8-dihydropterin + glycolaldehyde</text>
        <dbReference type="Rhea" id="RHEA:10540"/>
        <dbReference type="ChEBI" id="CHEBI:17001"/>
        <dbReference type="ChEBI" id="CHEBI:17071"/>
        <dbReference type="ChEBI" id="CHEBI:44841"/>
        <dbReference type="EC" id="4.1.2.25"/>
    </reaction>
</comment>
<dbReference type="UniPathway" id="UPA00077">
    <property type="reaction ID" value="UER00154"/>
</dbReference>
<dbReference type="InterPro" id="IPR006157">
    <property type="entry name" value="FolB_dom"/>
</dbReference>
<name>A0A7Y3TYA1_9GAMM</name>
<evidence type="ECO:0000259" key="9">
    <source>
        <dbReference type="SMART" id="SM00905"/>
    </source>
</evidence>
<evidence type="ECO:0000256" key="8">
    <source>
        <dbReference type="RuleBase" id="RU362079"/>
    </source>
</evidence>
<dbReference type="GO" id="GO:0046654">
    <property type="term" value="P:tetrahydrofolate biosynthetic process"/>
    <property type="evidence" value="ECO:0007669"/>
    <property type="project" value="UniProtKB-UniRule"/>
</dbReference>
<sequence length="117" mass="13011">MDCIFIEALKVDTIIGVYDWERTLHQSLSLDLEMSTDIRPAAASDDVSLTLDYAAISQRIQHFADEHQFALIETFAEQLLDTLRHEFPIGRVKLTVRKPGAVAAAQSVGLTIIRGEA</sequence>
<dbReference type="CDD" id="cd00534">
    <property type="entry name" value="DHNA_DHNTPE"/>
    <property type="match status" value="1"/>
</dbReference>
<dbReference type="GO" id="GO:0046656">
    <property type="term" value="P:folic acid biosynthetic process"/>
    <property type="evidence" value="ECO:0007669"/>
    <property type="project" value="UniProtKB-UniRule"/>
</dbReference>
<keyword evidence="6" id="KW-0413">Isomerase</keyword>
<dbReference type="PANTHER" id="PTHR42844">
    <property type="entry name" value="DIHYDRONEOPTERIN ALDOLASE 1-RELATED"/>
    <property type="match status" value="1"/>
</dbReference>
<evidence type="ECO:0000256" key="3">
    <source>
        <dbReference type="ARBA" id="ARBA00005013"/>
    </source>
</evidence>
<dbReference type="InterPro" id="IPR006156">
    <property type="entry name" value="Dihydroneopterin_aldolase"/>
</dbReference>
<gene>
    <name evidence="10" type="primary">folB</name>
    <name evidence="10" type="ORF">HLB35_09885</name>
</gene>
<comment type="similarity">
    <text evidence="4 8">Belongs to the DHNA family.</text>
</comment>
<dbReference type="GO" id="GO:0016853">
    <property type="term" value="F:isomerase activity"/>
    <property type="evidence" value="ECO:0007669"/>
    <property type="project" value="UniProtKB-KW"/>
</dbReference>
<dbReference type="InterPro" id="IPR043133">
    <property type="entry name" value="GTP-CH-I_C/QueF"/>
</dbReference>
<reference evidence="10 11" key="2">
    <citation type="submission" date="2020-06" db="EMBL/GenBank/DDBJ databases">
        <title>Halomonas songnenensis sp. nov., a moderately halophilic bacterium isolated from saline and alkaline soils.</title>
        <authorList>
            <person name="Jiang J."/>
            <person name="Pan Y."/>
        </authorList>
    </citation>
    <scope>NUCLEOTIDE SEQUENCE [LARGE SCALE GENOMIC DNA]</scope>
    <source>
        <strain evidence="10 11">TBZ9</strain>
    </source>
</reference>
<comment type="function">
    <text evidence="8">Catalyzes the conversion of 7,8-dihydroneopterin to 6-hydroxymethyl-7,8-dihydropterin.</text>
</comment>
<organism evidence="10 11">
    <name type="scientific">Vreelandella azerica</name>
    <dbReference type="NCBI Taxonomy" id="2732867"/>
    <lineage>
        <taxon>Bacteria</taxon>
        <taxon>Pseudomonadati</taxon>
        <taxon>Pseudomonadota</taxon>
        <taxon>Gammaproteobacteria</taxon>
        <taxon>Oceanospirillales</taxon>
        <taxon>Halomonadaceae</taxon>
        <taxon>Vreelandella</taxon>
    </lineage>
</organism>